<dbReference type="Pfam" id="PF00561">
    <property type="entry name" value="Abhydrolase_1"/>
    <property type="match status" value="1"/>
</dbReference>
<dbReference type="PANTHER" id="PTHR43433:SF5">
    <property type="entry name" value="AB HYDROLASE-1 DOMAIN-CONTAINING PROTEIN"/>
    <property type="match status" value="1"/>
</dbReference>
<dbReference type="RefSeq" id="WP_161074932.1">
    <property type="nucleotide sequence ID" value="NZ_WWCU01000042.1"/>
</dbReference>
<dbReference type="InterPro" id="IPR050471">
    <property type="entry name" value="AB_hydrolase"/>
</dbReference>
<dbReference type="InterPro" id="IPR029058">
    <property type="entry name" value="AB_hydrolase_fold"/>
</dbReference>
<evidence type="ECO:0000259" key="1">
    <source>
        <dbReference type="Pfam" id="PF00561"/>
    </source>
</evidence>
<proteinExistence type="predicted"/>
<organism evidence="2 3">
    <name type="scientific">Pseudoduganella aquatica</name>
    <dbReference type="NCBI Taxonomy" id="2660641"/>
    <lineage>
        <taxon>Bacteria</taxon>
        <taxon>Pseudomonadati</taxon>
        <taxon>Pseudomonadota</taxon>
        <taxon>Betaproteobacteria</taxon>
        <taxon>Burkholderiales</taxon>
        <taxon>Oxalobacteraceae</taxon>
        <taxon>Telluria group</taxon>
        <taxon>Pseudoduganella</taxon>
    </lineage>
</organism>
<keyword evidence="2" id="KW-0378">Hydrolase</keyword>
<comment type="caution">
    <text evidence="2">The sequence shown here is derived from an EMBL/GenBank/DDBJ whole genome shotgun (WGS) entry which is preliminary data.</text>
</comment>
<dbReference type="GO" id="GO:0047570">
    <property type="term" value="F:3-oxoadipate enol-lactonase activity"/>
    <property type="evidence" value="ECO:0007669"/>
    <property type="project" value="UniProtKB-EC"/>
</dbReference>
<keyword evidence="3" id="KW-1185">Reference proteome</keyword>
<gene>
    <name evidence="2" type="primary">pcaD</name>
    <name evidence="2" type="ORF">GTP77_25330</name>
</gene>
<dbReference type="PRINTS" id="PR00111">
    <property type="entry name" value="ABHYDROLASE"/>
</dbReference>
<dbReference type="GO" id="GO:0042952">
    <property type="term" value="P:beta-ketoadipate pathway"/>
    <property type="evidence" value="ECO:0007669"/>
    <property type="project" value="InterPro"/>
</dbReference>
<accession>A0A7X4KQT1</accession>
<dbReference type="EC" id="3.1.1.24" evidence="2"/>
<dbReference type="SUPFAM" id="SSF53474">
    <property type="entry name" value="alpha/beta-Hydrolases"/>
    <property type="match status" value="1"/>
</dbReference>
<evidence type="ECO:0000313" key="3">
    <source>
        <dbReference type="Proteomes" id="UP000450676"/>
    </source>
</evidence>
<dbReference type="AlphaFoldDB" id="A0A7X4KQT1"/>
<protein>
    <submittedName>
        <fullName evidence="2">3-oxoadipate enol-lactonase</fullName>
        <ecNumber evidence="2">3.1.1.24</ecNumber>
    </submittedName>
</protein>
<dbReference type="InterPro" id="IPR026968">
    <property type="entry name" value="PcaD/CatD"/>
</dbReference>
<dbReference type="InterPro" id="IPR000073">
    <property type="entry name" value="AB_hydrolase_1"/>
</dbReference>
<dbReference type="EMBL" id="WWCU01000042">
    <property type="protein sequence ID" value="MYN10646.1"/>
    <property type="molecule type" value="Genomic_DNA"/>
</dbReference>
<dbReference type="NCBIfam" id="TIGR02427">
    <property type="entry name" value="protocat_pcaD"/>
    <property type="match status" value="1"/>
</dbReference>
<reference evidence="2 3" key="1">
    <citation type="submission" date="2019-12" db="EMBL/GenBank/DDBJ databases">
        <title>Novel species isolated from a subtropical stream in China.</title>
        <authorList>
            <person name="Lu H."/>
        </authorList>
    </citation>
    <scope>NUCLEOTIDE SEQUENCE [LARGE SCALE GENOMIC DNA]</scope>
    <source>
        <strain evidence="2 3">FT127W</strain>
    </source>
</reference>
<dbReference type="Gene3D" id="3.40.50.1820">
    <property type="entry name" value="alpha/beta hydrolase"/>
    <property type="match status" value="1"/>
</dbReference>
<dbReference type="Proteomes" id="UP000450676">
    <property type="component" value="Unassembled WGS sequence"/>
</dbReference>
<feature type="domain" description="AB hydrolase-1" evidence="1">
    <location>
        <begin position="22"/>
        <end position="246"/>
    </location>
</feature>
<evidence type="ECO:0000313" key="2">
    <source>
        <dbReference type="EMBL" id="MYN10646.1"/>
    </source>
</evidence>
<dbReference type="PANTHER" id="PTHR43433">
    <property type="entry name" value="HYDROLASE, ALPHA/BETA FOLD FAMILY PROTEIN"/>
    <property type="match status" value="1"/>
</dbReference>
<name>A0A7X4KQT1_9BURK</name>
<sequence length="258" mass="27203">MPIAIINDTCIHYRTEGDRSLPALVFSNSLGTDLSMWQEQADALAGRNFLVRYDTRGHGLSASPPGPYSIDQLGTDVVALLDHLDIEKAHFCGISMGGVTGLWLGVHAPKRLNRLILANTAARVGTADGWRTRAAAVRAQGLGAIADSAASRWFTPEFVQHQPAVADAMANKLRGQNYEGYAACCDALASADLRAEIHAITAPTLIVAGAADPVTTVADAEALRSAIPGALVAALPASHISNVEAPAQFTRQLLEFLA</sequence>